<dbReference type="AlphaFoldDB" id="A0A7D5P306"/>
<organism evidence="4 5">
    <name type="scientific">Halosimplex rubrum</name>
    <dbReference type="NCBI Taxonomy" id="869889"/>
    <lineage>
        <taxon>Archaea</taxon>
        <taxon>Methanobacteriati</taxon>
        <taxon>Methanobacteriota</taxon>
        <taxon>Stenosarchaea group</taxon>
        <taxon>Halobacteria</taxon>
        <taxon>Halobacteriales</taxon>
        <taxon>Haloarculaceae</taxon>
        <taxon>Halosimplex</taxon>
    </lineage>
</organism>
<evidence type="ECO:0000313" key="4">
    <source>
        <dbReference type="EMBL" id="QLH76844.1"/>
    </source>
</evidence>
<evidence type="ECO:0000313" key="5">
    <source>
        <dbReference type="Proteomes" id="UP000509667"/>
    </source>
</evidence>
<evidence type="ECO:0000259" key="3">
    <source>
        <dbReference type="Pfam" id="PF00884"/>
    </source>
</evidence>
<dbReference type="Gene3D" id="3.40.720.10">
    <property type="entry name" value="Alkaline Phosphatase, subunit A"/>
    <property type="match status" value="1"/>
</dbReference>
<reference evidence="4 5" key="1">
    <citation type="submission" date="2020-07" db="EMBL/GenBank/DDBJ databases">
        <title>Halosimplex pelagicum sp. nov. and Halosimplex rubrum sp. nov., isolated from salted brown alga Laminaria, and emended description of the genus Halosimplex.</title>
        <authorList>
            <person name="Cui H."/>
        </authorList>
    </citation>
    <scope>NUCLEOTIDE SEQUENCE [LARGE SCALE GENOMIC DNA]</scope>
    <source>
        <strain evidence="4 5">R27</strain>
    </source>
</reference>
<name>A0A7D5P306_9EURY</name>
<protein>
    <submittedName>
        <fullName evidence="4">Sulfatase</fullName>
    </submittedName>
</protein>
<dbReference type="GeneID" id="56077354"/>
<comment type="similarity">
    <text evidence="1">Belongs to the sulfatase family.</text>
</comment>
<evidence type="ECO:0000256" key="2">
    <source>
        <dbReference type="SAM" id="MobiDB-lite"/>
    </source>
</evidence>
<dbReference type="PANTHER" id="PTHR42693">
    <property type="entry name" value="ARYLSULFATASE FAMILY MEMBER"/>
    <property type="match status" value="1"/>
</dbReference>
<dbReference type="SUPFAM" id="SSF53649">
    <property type="entry name" value="Alkaline phosphatase-like"/>
    <property type="match status" value="1"/>
</dbReference>
<proteinExistence type="inferred from homology"/>
<keyword evidence="5" id="KW-1185">Reference proteome</keyword>
<dbReference type="InterPro" id="IPR050738">
    <property type="entry name" value="Sulfatase"/>
</dbReference>
<dbReference type="EMBL" id="CP058910">
    <property type="protein sequence ID" value="QLH76844.1"/>
    <property type="molecule type" value="Genomic_DNA"/>
</dbReference>
<dbReference type="KEGG" id="hrr:HZS55_05785"/>
<dbReference type="GO" id="GO:0004065">
    <property type="term" value="F:arylsulfatase activity"/>
    <property type="evidence" value="ECO:0007669"/>
    <property type="project" value="TreeGrafter"/>
</dbReference>
<sequence>MTRNVVVVVMDTARYQDVFPEDETVAPTLESLAAEGASFDRAIASAPWTLPSHASLFTGTYPSKHGAHAGHKHLGDDLATLAEAFAGADYETVAVSNNTWISDEFGFARGFERFRKTWQYLQADTDLGRVARTNEGREKLREVTRALFDGNPVVNALNAVYGQFVRKREDSGAHRTNEWIREWLADRDGERPFFCFVNYLEPHLEYRPSRETTERFLPEGTSYDEAMAVPQDAWSYVAGDLDLSGGDFEALRTLYRGEIAYLDDRIAELRDALEAADEWENTVFVVTGDHGENIGDHGLMDHQYALYETLLHVPLVIHGGPFAGGADDRLVSLTDLAPTLLDAVDVDAPAFREQAQGESLLDDDREEREHVFAEYLAPQPSMEALSERVGGLSEDVSRYDRRLRAVRGDDWKLIRGSDGSRECYHLGTDPTETVNRLSTDDEEGADDGLNERSIDATKQAETLDGALDDWLDSFDHADPESEATMSDGAAERLEDLGYLQE</sequence>
<dbReference type="Proteomes" id="UP000509667">
    <property type="component" value="Chromosome"/>
</dbReference>
<evidence type="ECO:0000256" key="1">
    <source>
        <dbReference type="ARBA" id="ARBA00008779"/>
    </source>
</evidence>
<dbReference type="InterPro" id="IPR017850">
    <property type="entry name" value="Alkaline_phosphatase_core_sf"/>
</dbReference>
<dbReference type="RefSeq" id="WP_179910778.1">
    <property type="nucleotide sequence ID" value="NZ_CP058910.1"/>
</dbReference>
<feature type="region of interest" description="Disordered" evidence="2">
    <location>
        <begin position="424"/>
        <end position="456"/>
    </location>
</feature>
<dbReference type="Pfam" id="PF00884">
    <property type="entry name" value="Sulfatase"/>
    <property type="match status" value="1"/>
</dbReference>
<dbReference type="OrthoDB" id="102174at2157"/>
<accession>A0A7D5P306</accession>
<dbReference type="CDD" id="cd16148">
    <property type="entry name" value="sulfatase_like"/>
    <property type="match status" value="1"/>
</dbReference>
<dbReference type="PANTHER" id="PTHR42693:SF33">
    <property type="entry name" value="ARYLSULFATASE"/>
    <property type="match status" value="1"/>
</dbReference>
<dbReference type="InterPro" id="IPR000917">
    <property type="entry name" value="Sulfatase_N"/>
</dbReference>
<gene>
    <name evidence="4" type="ORF">HZS55_05785</name>
</gene>
<feature type="domain" description="Sulfatase N-terminal" evidence="3">
    <location>
        <begin position="3"/>
        <end position="345"/>
    </location>
</feature>